<proteinExistence type="predicted"/>
<feature type="compositionally biased region" description="Polar residues" evidence="1">
    <location>
        <begin position="76"/>
        <end position="88"/>
    </location>
</feature>
<dbReference type="OrthoDB" id="7742108at2"/>
<dbReference type="KEGG" id="php:PhaeoP97_03939"/>
<geneLocation type="plasmid" evidence="3">
    <name>pp97_c</name>
</geneLocation>
<evidence type="ECO:0000313" key="3">
    <source>
        <dbReference type="Proteomes" id="UP000183859"/>
    </source>
</evidence>
<gene>
    <name evidence="2" type="ORF">PhaeoP97_03939</name>
</gene>
<dbReference type="EMBL" id="CP016367">
    <property type="protein sequence ID" value="APG49289.1"/>
    <property type="molecule type" value="Genomic_DNA"/>
</dbReference>
<feature type="region of interest" description="Disordered" evidence="1">
    <location>
        <begin position="44"/>
        <end position="88"/>
    </location>
</feature>
<keyword evidence="2" id="KW-0614">Plasmid</keyword>
<evidence type="ECO:0000313" key="2">
    <source>
        <dbReference type="EMBL" id="APG49289.1"/>
    </source>
</evidence>
<reference evidence="3" key="1">
    <citation type="submission" date="2016-07" db="EMBL/GenBank/DDBJ databases">
        <title>Phaeobacter portensis sp. nov., a tropodithietic acid producing bacterium isolated from a German harbor.</title>
        <authorList>
            <person name="Freese H.M."/>
            <person name="Bunk B."/>
            <person name="Breider S."/>
            <person name="Brinkhoff T."/>
        </authorList>
    </citation>
    <scope>NUCLEOTIDE SEQUENCE [LARGE SCALE GENOMIC DNA]</scope>
    <source>
        <strain evidence="3">P97</strain>
        <plasmid evidence="3">pp97_c</plasmid>
    </source>
</reference>
<organism evidence="2 3">
    <name type="scientific">Phaeobacter porticola</name>
    <dbReference type="NCBI Taxonomy" id="1844006"/>
    <lineage>
        <taxon>Bacteria</taxon>
        <taxon>Pseudomonadati</taxon>
        <taxon>Pseudomonadota</taxon>
        <taxon>Alphaproteobacteria</taxon>
        <taxon>Rhodobacterales</taxon>
        <taxon>Roseobacteraceae</taxon>
        <taxon>Phaeobacter</taxon>
    </lineage>
</organism>
<keyword evidence="3" id="KW-1185">Reference proteome</keyword>
<dbReference type="RefSeq" id="WP_072506882.1">
    <property type="nucleotide sequence ID" value="NZ_CP016367.1"/>
</dbReference>
<dbReference type="AlphaFoldDB" id="A0A1L3IAS0"/>
<dbReference type="Proteomes" id="UP000183859">
    <property type="component" value="Plasmid pP97_c"/>
</dbReference>
<feature type="region of interest" description="Disordered" evidence="1">
    <location>
        <begin position="1"/>
        <end position="20"/>
    </location>
</feature>
<accession>A0A1L3IAS0</accession>
<sequence length="229" mass="24698">MARKIPNRSGTAVSNEDRLARSRQFATSATKYAAFNQSTAAAVATEGPAVNSVDEKEPRKGQQAASAETARIDPGVSTQPLADDACSNSTETQSRTYYVRIGAKDKARIDALAERSGLGLDYVQRALVKEVRARMQKLRDTATWHEVASAARPRLTEPKGTGAPFMKSMIRLDAAHAAVLQMSIDDPLNVYGVTQLLSAFGKAVLRSEIEELARKISGIEARAVRPDPA</sequence>
<name>A0A1L3IAS0_9RHOB</name>
<evidence type="ECO:0000256" key="1">
    <source>
        <dbReference type="SAM" id="MobiDB-lite"/>
    </source>
</evidence>
<protein>
    <submittedName>
        <fullName evidence="2">Uncharacterized protein</fullName>
    </submittedName>
</protein>